<dbReference type="EMBL" id="CAJJDO010000150">
    <property type="protein sequence ID" value="CAD8208187.1"/>
    <property type="molecule type" value="Genomic_DNA"/>
</dbReference>
<dbReference type="SMART" id="SM00184">
    <property type="entry name" value="RING"/>
    <property type="match status" value="3"/>
</dbReference>
<comment type="caution">
    <text evidence="7">The sequence shown here is derived from an EMBL/GenBank/DDBJ whole genome shotgun (WGS) entry which is preliminary data.</text>
</comment>
<evidence type="ECO:0000256" key="2">
    <source>
        <dbReference type="ARBA" id="ARBA00022771"/>
    </source>
</evidence>
<feature type="coiled-coil region" evidence="5">
    <location>
        <begin position="331"/>
        <end position="358"/>
    </location>
</feature>
<proteinExistence type="predicted"/>
<dbReference type="PROSITE" id="PS50089">
    <property type="entry name" value="ZF_RING_2"/>
    <property type="match status" value="1"/>
</dbReference>
<keyword evidence="5" id="KW-0175">Coiled coil</keyword>
<organism evidence="7 8">
    <name type="scientific">Paramecium pentaurelia</name>
    <dbReference type="NCBI Taxonomy" id="43138"/>
    <lineage>
        <taxon>Eukaryota</taxon>
        <taxon>Sar</taxon>
        <taxon>Alveolata</taxon>
        <taxon>Ciliophora</taxon>
        <taxon>Intramacronucleata</taxon>
        <taxon>Oligohymenophorea</taxon>
        <taxon>Peniculida</taxon>
        <taxon>Parameciidae</taxon>
        <taxon>Paramecium</taxon>
    </lineage>
</organism>
<keyword evidence="1" id="KW-0479">Metal-binding</keyword>
<gene>
    <name evidence="7" type="ORF">PPENT_87.1.T1500007</name>
</gene>
<evidence type="ECO:0000259" key="6">
    <source>
        <dbReference type="PROSITE" id="PS50089"/>
    </source>
</evidence>
<dbReference type="AlphaFoldDB" id="A0A8S1Y4C7"/>
<sequence>MSIPLFQISPLPKSISVQSNNFKNCINVGSSLDCALFIGIIEYHIKVNKVEEIKRIYEKAQAQSVGKIKTIISNSENQQQRLEYILKEFKQTTEFCKNLDQMMGNYFKNKGISNEKDKDKDLKNKVKILEQDFNIRFYLYDSKSNLKIQDIAATTIYIYRSDSNFYILINAQVNLIACSKCNGQTNLQKLKCNHMACFQCIQSQFEGKNISIVSFPCFVKNCQQKIEKSYYLQMKLPKSLDQKQYIKQGDNSSKQSLNQVEKKQESYDNCVEEKNQINCMNTQHILTSSKSEETQFDKNMNQEKGKLQIQVSSKLEKQQKGKFEQTEQPIQHEILNTLENIKKNCQNQKQEEIKAQKQLHNKQCSHCLKECKEEIFEASCGHCYCPKCTQILTSKNKSYTCLHPKCNNIKKIDYKLETKCDQCQDIRDRTLLFTNFCDHQICVQCLEGLVKNKRNYKCPICFSNLQSKDIELFFENLQFHIYEQETQKNSLKQDQFDFQQQILQEPNYPKYCTFCFSPFTEFNLQQQLSHCKNPLHMIGVCCSIFPLDCPQCQIPSLEISKYQIIFEIRQYFEQNTLY</sequence>
<dbReference type="Proteomes" id="UP000689195">
    <property type="component" value="Unassembled WGS sequence"/>
</dbReference>
<evidence type="ECO:0000256" key="4">
    <source>
        <dbReference type="PROSITE-ProRule" id="PRU00175"/>
    </source>
</evidence>
<name>A0A8S1Y4C7_9CILI</name>
<evidence type="ECO:0000313" key="7">
    <source>
        <dbReference type="EMBL" id="CAD8208187.1"/>
    </source>
</evidence>
<dbReference type="PROSITE" id="PS00518">
    <property type="entry name" value="ZF_RING_1"/>
    <property type="match status" value="1"/>
</dbReference>
<dbReference type="InterPro" id="IPR001841">
    <property type="entry name" value="Znf_RING"/>
</dbReference>
<evidence type="ECO:0000313" key="8">
    <source>
        <dbReference type="Proteomes" id="UP000689195"/>
    </source>
</evidence>
<dbReference type="InterPro" id="IPR017907">
    <property type="entry name" value="Znf_RING_CS"/>
</dbReference>
<keyword evidence="2 4" id="KW-0863">Zinc-finger</keyword>
<evidence type="ECO:0000256" key="5">
    <source>
        <dbReference type="SAM" id="Coils"/>
    </source>
</evidence>
<feature type="domain" description="RING-type" evidence="6">
    <location>
        <begin position="420"/>
        <end position="461"/>
    </location>
</feature>
<protein>
    <recommendedName>
        <fullName evidence="6">RING-type domain-containing protein</fullName>
    </recommendedName>
</protein>
<keyword evidence="3" id="KW-0862">Zinc</keyword>
<reference evidence="7" key="1">
    <citation type="submission" date="2021-01" db="EMBL/GenBank/DDBJ databases">
        <authorList>
            <consortium name="Genoscope - CEA"/>
            <person name="William W."/>
        </authorList>
    </citation>
    <scope>NUCLEOTIDE SEQUENCE</scope>
</reference>
<accession>A0A8S1Y4C7</accession>
<dbReference type="OrthoDB" id="306078at2759"/>
<evidence type="ECO:0000256" key="3">
    <source>
        <dbReference type="ARBA" id="ARBA00022833"/>
    </source>
</evidence>
<dbReference type="GO" id="GO:0008270">
    <property type="term" value="F:zinc ion binding"/>
    <property type="evidence" value="ECO:0007669"/>
    <property type="project" value="UniProtKB-KW"/>
</dbReference>
<evidence type="ECO:0000256" key="1">
    <source>
        <dbReference type="ARBA" id="ARBA00022723"/>
    </source>
</evidence>
<keyword evidence="8" id="KW-1185">Reference proteome</keyword>